<keyword evidence="3" id="KW-0238">DNA-binding</keyword>
<dbReference type="GO" id="GO:0045892">
    <property type="term" value="P:negative regulation of DNA-templated transcription"/>
    <property type="evidence" value="ECO:0007669"/>
    <property type="project" value="TreeGrafter"/>
</dbReference>
<accession>A0A1L8SW29</accession>
<dbReference type="PANTHER" id="PTHR44846:SF5">
    <property type="entry name" value="HTH-TYPE TRANSCRIPTIONAL REGULATOR GMUR"/>
    <property type="match status" value="1"/>
</dbReference>
<sequence>MKKNSKYMEIYLDVKKKVEDGTYAIGEKLPSGTELADYYDASKLTVKKGLDLLVSEGVLRSRSGFGTEVLRKPIDNSKVFGPNEGLMSVVGEEHVESEIHTFSIELPSKKVAEKLTIDPKEYVYNIIRSRFVDQQPYSLEQTFMPLSIIPGLQPKHLKKSVYAYIRDELHLEINASHIWMKGVLASEFDAKILGIEQGGFMIEIEKSVSLASGTPFEYSITRHLYQDFIFEAVFVEN</sequence>
<evidence type="ECO:0000256" key="2">
    <source>
        <dbReference type="ARBA" id="ARBA00023015"/>
    </source>
</evidence>
<dbReference type="SUPFAM" id="SSF46785">
    <property type="entry name" value="Winged helix' DNA-binding domain"/>
    <property type="match status" value="1"/>
</dbReference>
<dbReference type="PANTHER" id="PTHR44846">
    <property type="entry name" value="MANNOSYL-D-GLYCERATE TRANSPORT/METABOLISM SYSTEM REPRESSOR MNGR-RELATED"/>
    <property type="match status" value="1"/>
</dbReference>
<organism evidence="6 7">
    <name type="scientific">Enterococcus devriesei</name>
    <dbReference type="NCBI Taxonomy" id="319970"/>
    <lineage>
        <taxon>Bacteria</taxon>
        <taxon>Bacillati</taxon>
        <taxon>Bacillota</taxon>
        <taxon>Bacilli</taxon>
        <taxon>Lactobacillales</taxon>
        <taxon>Enterococcaceae</taxon>
        <taxon>Enterococcus</taxon>
    </lineage>
</organism>
<keyword evidence="7" id="KW-1185">Reference proteome</keyword>
<dbReference type="InterPro" id="IPR028978">
    <property type="entry name" value="Chorismate_lyase_/UTRA_dom_sf"/>
</dbReference>
<dbReference type="Proteomes" id="UP000183700">
    <property type="component" value="Unassembled WGS sequence"/>
</dbReference>
<dbReference type="FunFam" id="3.40.1410.10:FF:000008">
    <property type="entry name" value="Transcriptional regulator, GntR family"/>
    <property type="match status" value="1"/>
</dbReference>
<dbReference type="CDD" id="cd07377">
    <property type="entry name" value="WHTH_GntR"/>
    <property type="match status" value="1"/>
</dbReference>
<dbReference type="RefSeq" id="WP_071861544.1">
    <property type="nucleotide sequence ID" value="NZ_JBHLVS010000031.1"/>
</dbReference>
<evidence type="ECO:0000256" key="1">
    <source>
        <dbReference type="ARBA" id="ARBA00022491"/>
    </source>
</evidence>
<dbReference type="InterPro" id="IPR000524">
    <property type="entry name" value="Tscrpt_reg_HTH_GntR"/>
</dbReference>
<keyword evidence="1" id="KW-0678">Repressor</keyword>
<dbReference type="InterPro" id="IPR050679">
    <property type="entry name" value="Bact_HTH_transcr_reg"/>
</dbReference>
<dbReference type="PROSITE" id="PS50949">
    <property type="entry name" value="HTH_GNTR"/>
    <property type="match status" value="1"/>
</dbReference>
<evidence type="ECO:0000259" key="5">
    <source>
        <dbReference type="PROSITE" id="PS50949"/>
    </source>
</evidence>
<comment type="caution">
    <text evidence="6">The sequence shown here is derived from an EMBL/GenBank/DDBJ whole genome shotgun (WGS) entry which is preliminary data.</text>
</comment>
<keyword evidence="4" id="KW-0804">Transcription</keyword>
<dbReference type="GO" id="GO:0003677">
    <property type="term" value="F:DNA binding"/>
    <property type="evidence" value="ECO:0007669"/>
    <property type="project" value="UniProtKB-KW"/>
</dbReference>
<reference evidence="6 7" key="1">
    <citation type="submission" date="2014-12" db="EMBL/GenBank/DDBJ databases">
        <title>Draft genome sequences of 29 type strains of Enterococci.</title>
        <authorList>
            <person name="Zhong Z."/>
            <person name="Sun Z."/>
            <person name="Liu W."/>
            <person name="Zhang W."/>
            <person name="Zhang H."/>
        </authorList>
    </citation>
    <scope>NUCLEOTIDE SEQUENCE [LARGE SCALE GENOMIC DNA]</scope>
    <source>
        <strain evidence="6 7">DSM 22802</strain>
    </source>
</reference>
<keyword evidence="2" id="KW-0805">Transcription regulation</keyword>
<dbReference type="InterPro" id="IPR036390">
    <property type="entry name" value="WH_DNA-bd_sf"/>
</dbReference>
<feature type="domain" description="HTH gntR-type" evidence="5">
    <location>
        <begin position="4"/>
        <end position="72"/>
    </location>
</feature>
<dbReference type="SMART" id="SM00866">
    <property type="entry name" value="UTRA"/>
    <property type="match status" value="1"/>
</dbReference>
<protein>
    <recommendedName>
        <fullName evidence="5">HTH gntR-type domain-containing protein</fullName>
    </recommendedName>
</protein>
<evidence type="ECO:0000256" key="4">
    <source>
        <dbReference type="ARBA" id="ARBA00023163"/>
    </source>
</evidence>
<dbReference type="AlphaFoldDB" id="A0A1L8SW29"/>
<proteinExistence type="predicted"/>
<dbReference type="Gene3D" id="3.40.1410.10">
    <property type="entry name" value="Chorismate lyase-like"/>
    <property type="match status" value="1"/>
</dbReference>
<dbReference type="OrthoDB" id="9815017at2"/>
<dbReference type="STRING" id="319970.RV00_GL001656"/>
<dbReference type="SUPFAM" id="SSF64288">
    <property type="entry name" value="Chorismate lyase-like"/>
    <property type="match status" value="1"/>
</dbReference>
<dbReference type="GO" id="GO:0003700">
    <property type="term" value="F:DNA-binding transcription factor activity"/>
    <property type="evidence" value="ECO:0007669"/>
    <property type="project" value="InterPro"/>
</dbReference>
<dbReference type="Pfam" id="PF07702">
    <property type="entry name" value="UTRA"/>
    <property type="match status" value="1"/>
</dbReference>
<dbReference type="Pfam" id="PF00392">
    <property type="entry name" value="GntR"/>
    <property type="match status" value="1"/>
</dbReference>
<dbReference type="InterPro" id="IPR011663">
    <property type="entry name" value="UTRA"/>
</dbReference>
<dbReference type="SMART" id="SM00345">
    <property type="entry name" value="HTH_GNTR"/>
    <property type="match status" value="1"/>
</dbReference>
<dbReference type="InterPro" id="IPR036388">
    <property type="entry name" value="WH-like_DNA-bd_sf"/>
</dbReference>
<evidence type="ECO:0000313" key="7">
    <source>
        <dbReference type="Proteomes" id="UP000183700"/>
    </source>
</evidence>
<dbReference type="EMBL" id="JXKM01000003">
    <property type="protein sequence ID" value="OJG36297.1"/>
    <property type="molecule type" value="Genomic_DNA"/>
</dbReference>
<dbReference type="Gene3D" id="1.10.10.10">
    <property type="entry name" value="Winged helix-like DNA-binding domain superfamily/Winged helix DNA-binding domain"/>
    <property type="match status" value="1"/>
</dbReference>
<evidence type="ECO:0000313" key="6">
    <source>
        <dbReference type="EMBL" id="OJG36297.1"/>
    </source>
</evidence>
<name>A0A1L8SW29_9ENTE</name>
<gene>
    <name evidence="6" type="ORF">RV00_GL001656</name>
</gene>
<evidence type="ECO:0000256" key="3">
    <source>
        <dbReference type="ARBA" id="ARBA00023125"/>
    </source>
</evidence>